<organism evidence="1 2">
    <name type="scientific">Streptomyces nigrescens</name>
    <dbReference type="NCBI Taxonomy" id="1920"/>
    <lineage>
        <taxon>Bacteria</taxon>
        <taxon>Bacillati</taxon>
        <taxon>Actinomycetota</taxon>
        <taxon>Actinomycetes</taxon>
        <taxon>Kitasatosporales</taxon>
        <taxon>Streptomycetaceae</taxon>
        <taxon>Streptomyces</taxon>
    </lineage>
</organism>
<name>A0ABN6QZA4_STRNI</name>
<protein>
    <submittedName>
        <fullName evidence="1">Uncharacterized protein</fullName>
    </submittedName>
</protein>
<dbReference type="EMBL" id="AP026073">
    <property type="protein sequence ID" value="BDM70160.1"/>
    <property type="molecule type" value="Genomic_DNA"/>
</dbReference>
<reference evidence="1" key="1">
    <citation type="submission" date="2022-06" db="EMBL/GenBank/DDBJ databases">
        <title>Complete genome sequence of Streptomyces nigrescens HEK616.</title>
        <authorList>
            <person name="Asamizu S."/>
            <person name="Onaka H."/>
        </authorList>
    </citation>
    <scope>NUCLEOTIDE SEQUENCE</scope>
    <source>
        <strain evidence="1">HEK616</strain>
    </source>
</reference>
<dbReference type="Proteomes" id="UP001059597">
    <property type="component" value="Chromosome"/>
</dbReference>
<evidence type="ECO:0000313" key="1">
    <source>
        <dbReference type="EMBL" id="BDM70160.1"/>
    </source>
</evidence>
<accession>A0ABN6QZA4</accession>
<evidence type="ECO:0000313" key="2">
    <source>
        <dbReference type="Proteomes" id="UP001059597"/>
    </source>
</evidence>
<sequence>MDHLTRYQPLPLTERTITNPHALFEALDGHGPYAAQFDLLEYSHEEVCAAFPLGIPGQAPCVALSLPAGQRHQLLHTAHKLSERSAGLLLALLLTNETPTNHRPPRTNTHTTRETHQPALTNTARALPQIHATRH</sequence>
<keyword evidence="2" id="KW-1185">Reference proteome</keyword>
<proteinExistence type="predicted"/>
<gene>
    <name evidence="1" type="ORF">HEK616_36470</name>
</gene>